<accession>A0A6J8AEI0</accession>
<evidence type="ECO:0000313" key="2">
    <source>
        <dbReference type="Proteomes" id="UP000507470"/>
    </source>
</evidence>
<evidence type="ECO:0000313" key="1">
    <source>
        <dbReference type="EMBL" id="CAC5365859.1"/>
    </source>
</evidence>
<name>A0A6J8AEI0_MYTCO</name>
<dbReference type="AlphaFoldDB" id="A0A6J8AEI0"/>
<dbReference type="EMBL" id="CACVKT020001198">
    <property type="protein sequence ID" value="CAC5365859.1"/>
    <property type="molecule type" value="Genomic_DNA"/>
</dbReference>
<organism evidence="1 2">
    <name type="scientific">Mytilus coruscus</name>
    <name type="common">Sea mussel</name>
    <dbReference type="NCBI Taxonomy" id="42192"/>
    <lineage>
        <taxon>Eukaryota</taxon>
        <taxon>Metazoa</taxon>
        <taxon>Spiralia</taxon>
        <taxon>Lophotrochozoa</taxon>
        <taxon>Mollusca</taxon>
        <taxon>Bivalvia</taxon>
        <taxon>Autobranchia</taxon>
        <taxon>Pteriomorphia</taxon>
        <taxon>Mytilida</taxon>
        <taxon>Mytiloidea</taxon>
        <taxon>Mytilidae</taxon>
        <taxon>Mytilinae</taxon>
        <taxon>Mytilus</taxon>
    </lineage>
</organism>
<keyword evidence="2" id="KW-1185">Reference proteome</keyword>
<reference evidence="1 2" key="1">
    <citation type="submission" date="2020-06" db="EMBL/GenBank/DDBJ databases">
        <authorList>
            <person name="Li R."/>
            <person name="Bekaert M."/>
        </authorList>
    </citation>
    <scope>NUCLEOTIDE SEQUENCE [LARGE SCALE GENOMIC DNA]</scope>
    <source>
        <strain evidence="2">wild</strain>
    </source>
</reference>
<dbReference type="Proteomes" id="UP000507470">
    <property type="component" value="Unassembled WGS sequence"/>
</dbReference>
<protein>
    <submittedName>
        <fullName evidence="1">Uncharacterized protein</fullName>
    </submittedName>
</protein>
<gene>
    <name evidence="1" type="ORF">MCOR_6370</name>
</gene>
<sequence length="184" mass="21613">MSKQVMRHVNFLSLWISAEDEQRLAMIKAMNNEQFKILLECIYNILHGGVTLSPLYKKKLFEYKTVIRKITAEDTSRIQQTRLLLKYRSNLIPTVVKIVFILIPKHKYEAVLQKQNEDQPKAEVVLNDPQSRDIDHHNQSYDEKSLHDDLPSLINITLPSRYKDKALRLLLYLQKHSSIMGQTR</sequence>
<proteinExistence type="predicted"/>